<evidence type="ECO:0000256" key="4">
    <source>
        <dbReference type="ARBA" id="ARBA00023136"/>
    </source>
</evidence>
<reference evidence="11" key="2">
    <citation type="submission" date="2025-04" db="UniProtKB">
        <authorList>
            <consortium name="RefSeq"/>
        </authorList>
    </citation>
    <scope>IDENTIFICATION</scope>
</reference>
<keyword evidence="4 6" id="KW-0472">Membrane</keyword>
<dbReference type="GeneID" id="101702244"/>
<dbReference type="FunFam" id="2.10.60.10:FF:000003">
    <property type="entry name" value="lymphocyte antigen 6E isoform X1"/>
    <property type="match status" value="1"/>
</dbReference>
<evidence type="ECO:0000256" key="3">
    <source>
        <dbReference type="ARBA" id="ARBA00022729"/>
    </source>
</evidence>
<dbReference type="SMART" id="SM00134">
    <property type="entry name" value="LU"/>
    <property type="match status" value="1"/>
</dbReference>
<evidence type="ECO:0000313" key="10">
    <source>
        <dbReference type="Proteomes" id="UP000694906"/>
    </source>
</evidence>
<keyword evidence="10" id="KW-1185">Reference proteome</keyword>
<keyword evidence="3 7" id="KW-0732">Signal</keyword>
<feature type="domain" description="UPAR/Ly6" evidence="8">
    <location>
        <begin position="25"/>
        <end position="112"/>
    </location>
</feature>
<dbReference type="PANTHER" id="PTHR16982">
    <property type="entry name" value="LYMPHOCYTE ANTIGEN 6D"/>
    <property type="match status" value="1"/>
</dbReference>
<dbReference type="AlphaFoldDB" id="A0A0P6J2F5"/>
<evidence type="ECO:0000313" key="9">
    <source>
        <dbReference type="EMBL" id="JAN96451.1"/>
    </source>
</evidence>
<dbReference type="GO" id="GO:0009986">
    <property type="term" value="C:cell surface"/>
    <property type="evidence" value="ECO:0007669"/>
    <property type="project" value="InterPro"/>
</dbReference>
<evidence type="ECO:0000256" key="7">
    <source>
        <dbReference type="SAM" id="SignalP"/>
    </source>
</evidence>
<evidence type="ECO:0000256" key="6">
    <source>
        <dbReference type="SAM" id="Phobius"/>
    </source>
</evidence>
<dbReference type="InterPro" id="IPR045860">
    <property type="entry name" value="Snake_toxin-like_sf"/>
</dbReference>
<comment type="subcellular location">
    <subcellularLocation>
        <location evidence="1">Cell membrane</location>
    </subcellularLocation>
</comment>
<accession>A0A0P6J2F5</accession>
<feature type="signal peptide" evidence="7">
    <location>
        <begin position="1"/>
        <end position="24"/>
    </location>
</feature>
<sequence length="134" mass="14088">MTQRMKTVLLLLVTLAVTLGPAYTLHCHVCADTGNCKKPQHCPSSSRYCKTVTLVESLTGNLVKKTCEDSCTPAYSQQGHQVSSGAGSTHCCQEDLCNERVHSAAPPAHALLSSAILGLVLALGLLGLLMAPSL</sequence>
<dbReference type="InterPro" id="IPR042339">
    <property type="entry name" value="Ly6D"/>
</dbReference>
<dbReference type="InterPro" id="IPR035076">
    <property type="entry name" value="Toxin/TOLIP"/>
</dbReference>
<dbReference type="InterPro" id="IPR016054">
    <property type="entry name" value="LY6_UPA_recep-like"/>
</dbReference>
<keyword evidence="6" id="KW-0812">Transmembrane</keyword>
<reference evidence="9" key="1">
    <citation type="submission" date="2015-10" db="EMBL/GenBank/DDBJ databases">
        <title>FRAMA: From RNA-seq data to annotated mRNA assemblies.</title>
        <authorList>
            <person name="Bens M."/>
            <person name="Sahm A."/>
            <person name="Jahn N."/>
            <person name="Morhart M."/>
            <person name="Holtze S."/>
            <person name="Hildebrandt T.B."/>
            <person name="Platzer M."/>
            <person name="Szafranski K."/>
        </authorList>
    </citation>
    <scope>NUCLEOTIDE SEQUENCE</scope>
    <source>
        <tissue evidence="9">Skin</tissue>
    </source>
</reference>
<dbReference type="PANTHER" id="PTHR16982:SF2">
    <property type="entry name" value="LYMPHOCYTE ANTIGEN 6D"/>
    <property type="match status" value="1"/>
</dbReference>
<evidence type="ECO:0000256" key="5">
    <source>
        <dbReference type="ARBA" id="ARBA00023180"/>
    </source>
</evidence>
<keyword evidence="5" id="KW-0325">Glycoprotein</keyword>
<dbReference type="KEGG" id="hgl:101702244"/>
<dbReference type="SUPFAM" id="SSF57302">
    <property type="entry name" value="Snake toxin-like"/>
    <property type="match status" value="1"/>
</dbReference>
<dbReference type="RefSeq" id="XP_004837920.3">
    <property type="nucleotide sequence ID" value="XM_004837863.3"/>
</dbReference>
<name>A0A0P6J2F5_HETGA</name>
<dbReference type="Gene3D" id="2.10.60.10">
    <property type="entry name" value="CD59"/>
    <property type="match status" value="1"/>
</dbReference>
<dbReference type="EMBL" id="GEBF01007181">
    <property type="protein sequence ID" value="JAN96451.1"/>
    <property type="molecule type" value="Transcribed_RNA"/>
</dbReference>
<dbReference type="Proteomes" id="UP000694906">
    <property type="component" value="Unplaced"/>
</dbReference>
<evidence type="ECO:0000256" key="2">
    <source>
        <dbReference type="ARBA" id="ARBA00022475"/>
    </source>
</evidence>
<dbReference type="OrthoDB" id="9449056at2759"/>
<gene>
    <name evidence="9" type="primary">LY6D</name>
    <name evidence="11" type="synonym">Ly6d</name>
</gene>
<keyword evidence="2" id="KW-1003">Cell membrane</keyword>
<evidence type="ECO:0000259" key="8">
    <source>
        <dbReference type="SMART" id="SM00134"/>
    </source>
</evidence>
<feature type="chain" id="PRO_5044545221" evidence="7">
    <location>
        <begin position="25"/>
        <end position="134"/>
    </location>
</feature>
<protein>
    <submittedName>
        <fullName evidence="9 11">Lymphocyte antigen 6D</fullName>
    </submittedName>
</protein>
<feature type="transmembrane region" description="Helical" evidence="6">
    <location>
        <begin position="110"/>
        <end position="131"/>
    </location>
</feature>
<proteinExistence type="predicted"/>
<keyword evidence="6" id="KW-1133">Transmembrane helix</keyword>
<dbReference type="GO" id="GO:0005886">
    <property type="term" value="C:plasma membrane"/>
    <property type="evidence" value="ECO:0007669"/>
    <property type="project" value="UniProtKB-SubCell"/>
</dbReference>
<evidence type="ECO:0000256" key="1">
    <source>
        <dbReference type="ARBA" id="ARBA00004236"/>
    </source>
</evidence>
<evidence type="ECO:0000313" key="11">
    <source>
        <dbReference type="RefSeq" id="XP_004837920.3"/>
    </source>
</evidence>
<dbReference type="GO" id="GO:0030098">
    <property type="term" value="P:lymphocyte differentiation"/>
    <property type="evidence" value="ECO:0007669"/>
    <property type="project" value="InterPro"/>
</dbReference>
<organism evidence="9">
    <name type="scientific">Heterocephalus glaber</name>
    <name type="common">Naked mole rat</name>
    <dbReference type="NCBI Taxonomy" id="10181"/>
    <lineage>
        <taxon>Eukaryota</taxon>
        <taxon>Metazoa</taxon>
        <taxon>Chordata</taxon>
        <taxon>Craniata</taxon>
        <taxon>Vertebrata</taxon>
        <taxon>Euteleostomi</taxon>
        <taxon>Mammalia</taxon>
        <taxon>Eutheria</taxon>
        <taxon>Euarchontoglires</taxon>
        <taxon>Glires</taxon>
        <taxon>Rodentia</taxon>
        <taxon>Hystricomorpha</taxon>
        <taxon>Bathyergidae</taxon>
        <taxon>Heterocephalus</taxon>
    </lineage>
</organism>
<dbReference type="CDD" id="cd23542">
    <property type="entry name" value="TFP_LU_ECD_Ly6D"/>
    <property type="match status" value="1"/>
</dbReference>
<dbReference type="Pfam" id="PF00087">
    <property type="entry name" value="Toxin_TOLIP"/>
    <property type="match status" value="1"/>
</dbReference>